<sequence>MKIYFIGIQIFYLKRQVSFSSLFVLLAREDKYSFIEFSLQQTSILQLSDVKTLILCLENPQHILQEVDCRERQDISKRLLLESMQQNNLLSTSMYISSCQFQVISITLIGRQRLHKLQICTNPQKSSKALQIIKILILLSNLKLLISDLNYVNNCSVLQLLSEFLQKSIDLIMKIFLLFFSYIQITEALPLQLPIQMISFNSKSWFILFLE</sequence>
<name>W7X7N3_TETTS</name>
<accession>W7X7N3</accession>
<proteinExistence type="predicted"/>
<dbReference type="GeneID" id="24440613"/>
<reference evidence="2" key="1">
    <citation type="journal article" date="2006" name="PLoS Biol.">
        <title>Macronuclear genome sequence of the ciliate Tetrahymena thermophila, a model eukaryote.</title>
        <authorList>
            <person name="Eisen J.A."/>
            <person name="Coyne R.S."/>
            <person name="Wu M."/>
            <person name="Wu D."/>
            <person name="Thiagarajan M."/>
            <person name="Wortman J.R."/>
            <person name="Badger J.H."/>
            <person name="Ren Q."/>
            <person name="Amedeo P."/>
            <person name="Jones K.M."/>
            <person name="Tallon L.J."/>
            <person name="Delcher A.L."/>
            <person name="Salzberg S.L."/>
            <person name="Silva J.C."/>
            <person name="Haas B.J."/>
            <person name="Majoros W.H."/>
            <person name="Farzad M."/>
            <person name="Carlton J.M."/>
            <person name="Smith R.K. Jr."/>
            <person name="Garg J."/>
            <person name="Pearlman R.E."/>
            <person name="Karrer K.M."/>
            <person name="Sun L."/>
            <person name="Manning G."/>
            <person name="Elde N.C."/>
            <person name="Turkewitz A.P."/>
            <person name="Asai D.J."/>
            <person name="Wilkes D.E."/>
            <person name="Wang Y."/>
            <person name="Cai H."/>
            <person name="Collins K."/>
            <person name="Stewart B.A."/>
            <person name="Lee S.R."/>
            <person name="Wilamowska K."/>
            <person name="Weinberg Z."/>
            <person name="Ruzzo W.L."/>
            <person name="Wloga D."/>
            <person name="Gaertig J."/>
            <person name="Frankel J."/>
            <person name="Tsao C.-C."/>
            <person name="Gorovsky M.A."/>
            <person name="Keeling P.J."/>
            <person name="Waller R.F."/>
            <person name="Patron N.J."/>
            <person name="Cherry J.M."/>
            <person name="Stover N.A."/>
            <person name="Krieger C.J."/>
            <person name="del Toro C."/>
            <person name="Ryder H.F."/>
            <person name="Williamson S.C."/>
            <person name="Barbeau R.A."/>
            <person name="Hamilton E.P."/>
            <person name="Orias E."/>
        </authorList>
    </citation>
    <scope>NUCLEOTIDE SEQUENCE [LARGE SCALE GENOMIC DNA]</scope>
    <source>
        <strain evidence="2">SB210</strain>
    </source>
</reference>
<gene>
    <name evidence="1" type="ORF">TTHERM_000773529</name>
</gene>
<protein>
    <submittedName>
        <fullName evidence="1">Uncharacterized protein</fullName>
    </submittedName>
</protein>
<evidence type="ECO:0000313" key="2">
    <source>
        <dbReference type="Proteomes" id="UP000009168"/>
    </source>
</evidence>
<dbReference type="KEGG" id="tet:TTHERM_000773529"/>
<keyword evidence="2" id="KW-1185">Reference proteome</keyword>
<evidence type="ECO:0000313" key="1">
    <source>
        <dbReference type="EMBL" id="EWS72423.1"/>
    </source>
</evidence>
<dbReference type="Proteomes" id="UP000009168">
    <property type="component" value="Unassembled WGS sequence"/>
</dbReference>
<dbReference type="AlphaFoldDB" id="W7X7N3"/>
<dbReference type="EMBL" id="GG662514">
    <property type="protein sequence ID" value="EWS72423.1"/>
    <property type="molecule type" value="Genomic_DNA"/>
</dbReference>
<dbReference type="InParanoid" id="W7X7N3"/>
<dbReference type="RefSeq" id="XP_012655050.1">
    <property type="nucleotide sequence ID" value="XM_012799596.1"/>
</dbReference>
<organism evidence="1 2">
    <name type="scientific">Tetrahymena thermophila (strain SB210)</name>
    <dbReference type="NCBI Taxonomy" id="312017"/>
    <lineage>
        <taxon>Eukaryota</taxon>
        <taxon>Sar</taxon>
        <taxon>Alveolata</taxon>
        <taxon>Ciliophora</taxon>
        <taxon>Intramacronucleata</taxon>
        <taxon>Oligohymenophorea</taxon>
        <taxon>Hymenostomatida</taxon>
        <taxon>Tetrahymenina</taxon>
        <taxon>Tetrahymenidae</taxon>
        <taxon>Tetrahymena</taxon>
    </lineage>
</organism>